<keyword evidence="19" id="KW-1185">Reference proteome</keyword>
<sequence>MDDQQCINDDTVIENNVDRFSEVFTDPVKLPDFVGDIYNDLSNPDLRERLQALLRQYAIDVARYRADYLKATVDADTVRERLHNTEVELEDVRSAAALVIDGQDEAFLNLKRRYDEELASLRSVSEHQVAELRVASQKWLETERANWMEECSGHPTHLSMPQNTSIADRLKLVNSVERLNPQKLTTQALDTMGKVVRRVKVFTRNDATTVPSSTTVDSSTTPAVTTATGTELTTLITTDDQSEPDRFGYVMRYENEIARLRRLLDESVLRNDPGFYDEAPQETSKPKESTDPEAVSPTHDQQTISAWFPSPKAILRASQTDLEEGDVKSADTQPSLTEESWLRLQSKSVDVEQRFSIACAMCNNYEQQLQSLQASQQQKNKNLQALAQELSTKSTQLTVAMQNQQYLEDKLKTHTTELTERIERLERTLSGANERLEKLLDDFQHQQRSMHNEISRLISERESILRDRELLQQHYDALLGRRSKAVAELSAQPIHLPSDKAELELRALSLYEENLSLRAAREHLDTRLHTDTQFLQQRLLAEQQEKTNIENALQRELDETNARLASLTDIENRHDHNAALLTVAESEIKELKSQLAASEAERTRFEAELTNALAESSTLQQRLNSLLIDFNNAESVQADFVRLSQKLQVQLEQLRQQEHELRWVDPDDVTACFACEAMFPSGLLGSNQKVNCRHCGKVHCANCTKHTFPSGPHGRPARVCDVCHTLLNKHAAPYFSTSVLQSAPAKSPQQISTADSLRTRNNSTAIWPSHSLSTSPLSRNHTADVLNRGGS</sequence>
<dbReference type="AlphaFoldDB" id="A0A8T0DQL7"/>
<keyword evidence="8" id="KW-0479">Metal-binding</keyword>
<dbReference type="Pfam" id="PF09311">
    <property type="entry name" value="Rab5-bind"/>
    <property type="match status" value="1"/>
</dbReference>
<dbReference type="GO" id="GO:0005769">
    <property type="term" value="C:early endosome"/>
    <property type="evidence" value="ECO:0007669"/>
    <property type="project" value="UniProtKB-SubCell"/>
</dbReference>
<feature type="region of interest" description="Disordered" evidence="16">
    <location>
        <begin position="271"/>
        <end position="309"/>
    </location>
</feature>
<evidence type="ECO:0000256" key="12">
    <source>
        <dbReference type="ARBA" id="ARBA00022927"/>
    </source>
</evidence>
<dbReference type="Gene3D" id="1.20.5.730">
    <property type="entry name" value="Single helix bin"/>
    <property type="match status" value="1"/>
</dbReference>
<dbReference type="CDD" id="cd15739">
    <property type="entry name" value="FYVE_RABE_unchar"/>
    <property type="match status" value="1"/>
</dbReference>
<comment type="caution">
    <text evidence="18">The sequence shown here is derived from an EMBL/GenBank/DDBJ whole genome shotgun (WGS) entry which is preliminary data.</text>
</comment>
<evidence type="ECO:0000256" key="16">
    <source>
        <dbReference type="SAM" id="MobiDB-lite"/>
    </source>
</evidence>
<dbReference type="SMART" id="SM00064">
    <property type="entry name" value="FYVE"/>
    <property type="match status" value="1"/>
</dbReference>
<feature type="coiled-coil region" evidence="15">
    <location>
        <begin position="47"/>
        <end position="95"/>
    </location>
</feature>
<keyword evidence="12" id="KW-0653">Protein transport</keyword>
<keyword evidence="7" id="KW-0254">Endocytosis</keyword>
<proteinExistence type="inferred from homology"/>
<dbReference type="PROSITE" id="PS50178">
    <property type="entry name" value="ZF_FYVE"/>
    <property type="match status" value="1"/>
</dbReference>
<dbReference type="EMBL" id="JTDF01001426">
    <property type="protein sequence ID" value="KAF8570043.1"/>
    <property type="molecule type" value="Genomic_DNA"/>
</dbReference>
<dbReference type="GO" id="GO:0015031">
    <property type="term" value="P:protein transport"/>
    <property type="evidence" value="ECO:0007669"/>
    <property type="project" value="UniProtKB-KW"/>
</dbReference>
<evidence type="ECO:0000256" key="6">
    <source>
        <dbReference type="ARBA" id="ARBA00022553"/>
    </source>
</evidence>
<reference evidence="18 19" key="1">
    <citation type="submission" date="2019-07" db="EMBL/GenBank/DDBJ databases">
        <title>Annotation for the trematode Paragonimus westermani.</title>
        <authorList>
            <person name="Choi Y.-J."/>
        </authorList>
    </citation>
    <scope>NUCLEOTIDE SEQUENCE [LARGE SCALE GENOMIC DNA]</scope>
    <source>
        <strain evidence="18">180907_Pwestermani</strain>
    </source>
</reference>
<dbReference type="PANTHER" id="PTHR31179:SF7">
    <property type="entry name" value="FYVE-TYPE DOMAIN-CONTAINING PROTEIN"/>
    <property type="match status" value="1"/>
</dbReference>
<accession>A0A8T0DQL7</accession>
<dbReference type="InterPro" id="IPR011011">
    <property type="entry name" value="Znf_FYVE_PHD"/>
</dbReference>
<comment type="similarity">
    <text evidence="3">Belongs to the rabaptin family.</text>
</comment>
<evidence type="ECO:0000256" key="10">
    <source>
        <dbReference type="ARBA" id="ARBA00022771"/>
    </source>
</evidence>
<dbReference type="OrthoDB" id="79871at2759"/>
<evidence type="ECO:0000256" key="4">
    <source>
        <dbReference type="ARBA" id="ARBA00022448"/>
    </source>
</evidence>
<gene>
    <name evidence="18" type="ORF">P879_05364</name>
</gene>
<feature type="coiled-coil region" evidence="15">
    <location>
        <begin position="539"/>
        <end position="615"/>
    </location>
</feature>
<evidence type="ECO:0000256" key="15">
    <source>
        <dbReference type="SAM" id="Coils"/>
    </source>
</evidence>
<dbReference type="Gene3D" id="3.30.40.10">
    <property type="entry name" value="Zinc/RING finger domain, C3HC4 (zinc finger)"/>
    <property type="match status" value="1"/>
</dbReference>
<dbReference type="InterPro" id="IPR013083">
    <property type="entry name" value="Znf_RING/FYVE/PHD"/>
</dbReference>
<dbReference type="Pfam" id="PF01363">
    <property type="entry name" value="FYVE"/>
    <property type="match status" value="1"/>
</dbReference>
<dbReference type="GO" id="GO:0008083">
    <property type="term" value="F:growth factor activity"/>
    <property type="evidence" value="ECO:0007669"/>
    <property type="project" value="InterPro"/>
</dbReference>
<evidence type="ECO:0000259" key="17">
    <source>
        <dbReference type="PROSITE" id="PS50178"/>
    </source>
</evidence>
<keyword evidence="4" id="KW-0813">Transport</keyword>
<evidence type="ECO:0000313" key="19">
    <source>
        <dbReference type="Proteomes" id="UP000699462"/>
    </source>
</evidence>
<evidence type="ECO:0000256" key="9">
    <source>
        <dbReference type="ARBA" id="ARBA00022753"/>
    </source>
</evidence>
<evidence type="ECO:0000256" key="3">
    <source>
        <dbReference type="ARBA" id="ARBA00006603"/>
    </source>
</evidence>
<dbReference type="SUPFAM" id="SSF57903">
    <property type="entry name" value="FYVE/PHD zinc finger"/>
    <property type="match status" value="1"/>
</dbReference>
<dbReference type="InterPro" id="IPR017455">
    <property type="entry name" value="Znf_FYVE-rel"/>
</dbReference>
<organism evidence="18 19">
    <name type="scientific">Paragonimus westermani</name>
    <dbReference type="NCBI Taxonomy" id="34504"/>
    <lineage>
        <taxon>Eukaryota</taxon>
        <taxon>Metazoa</taxon>
        <taxon>Spiralia</taxon>
        <taxon>Lophotrochozoa</taxon>
        <taxon>Platyhelminthes</taxon>
        <taxon>Trematoda</taxon>
        <taxon>Digenea</taxon>
        <taxon>Plagiorchiida</taxon>
        <taxon>Troglotremata</taxon>
        <taxon>Troglotrematidae</taxon>
        <taxon>Paragonimus</taxon>
    </lineage>
</organism>
<dbReference type="InterPro" id="IPR015390">
    <property type="entry name" value="Rabaptin_Rab5-bd_dom"/>
</dbReference>
<keyword evidence="6" id="KW-0597">Phosphoprotein</keyword>
<dbReference type="GO" id="GO:0008270">
    <property type="term" value="F:zinc ion binding"/>
    <property type="evidence" value="ECO:0007669"/>
    <property type="project" value="UniProtKB-KW"/>
</dbReference>
<evidence type="ECO:0000256" key="11">
    <source>
        <dbReference type="ARBA" id="ARBA00022833"/>
    </source>
</evidence>
<protein>
    <recommendedName>
        <fullName evidence="17">FYVE-type domain-containing protein</fullName>
    </recommendedName>
</protein>
<name>A0A8T0DQL7_9TREM</name>
<evidence type="ECO:0000256" key="8">
    <source>
        <dbReference type="ARBA" id="ARBA00022723"/>
    </source>
</evidence>
<keyword evidence="13 15" id="KW-0175">Coiled coil</keyword>
<comment type="subcellular location">
    <subcellularLocation>
        <location evidence="2">Cytoplasm</location>
    </subcellularLocation>
    <subcellularLocation>
        <location evidence="1">Early endosome</location>
    </subcellularLocation>
</comment>
<feature type="domain" description="FYVE-type" evidence="17">
    <location>
        <begin position="666"/>
        <end position="728"/>
    </location>
</feature>
<dbReference type="InterPro" id="IPR000306">
    <property type="entry name" value="Znf_FYVE"/>
</dbReference>
<keyword evidence="10 14" id="KW-0863">Zinc-finger</keyword>
<dbReference type="InterPro" id="IPR003914">
    <property type="entry name" value="Rabaptin"/>
</dbReference>
<feature type="region of interest" description="Disordered" evidence="16">
    <location>
        <begin position="768"/>
        <end position="791"/>
    </location>
</feature>
<keyword evidence="5" id="KW-0963">Cytoplasm</keyword>
<evidence type="ECO:0000313" key="18">
    <source>
        <dbReference type="EMBL" id="KAF8570043.1"/>
    </source>
</evidence>
<dbReference type="PANTHER" id="PTHR31179">
    <property type="entry name" value="RAB GTPASE-BINDING EFFECTOR PROTEIN"/>
    <property type="match status" value="1"/>
</dbReference>
<evidence type="ECO:0000256" key="5">
    <source>
        <dbReference type="ARBA" id="ARBA00022490"/>
    </source>
</evidence>
<feature type="compositionally biased region" description="Polar residues" evidence="16">
    <location>
        <begin position="768"/>
        <end position="780"/>
    </location>
</feature>
<evidence type="ECO:0000256" key="2">
    <source>
        <dbReference type="ARBA" id="ARBA00004496"/>
    </source>
</evidence>
<evidence type="ECO:0000256" key="14">
    <source>
        <dbReference type="PROSITE-ProRule" id="PRU00091"/>
    </source>
</evidence>
<dbReference type="InterPro" id="IPR018514">
    <property type="entry name" value="Rabaptin_CC"/>
</dbReference>
<evidence type="ECO:0000256" key="13">
    <source>
        <dbReference type="ARBA" id="ARBA00023054"/>
    </source>
</evidence>
<dbReference type="Pfam" id="PF03528">
    <property type="entry name" value="Rabaptin"/>
    <property type="match status" value="1"/>
</dbReference>
<evidence type="ECO:0000256" key="7">
    <source>
        <dbReference type="ARBA" id="ARBA00022583"/>
    </source>
</evidence>
<keyword evidence="11" id="KW-0862">Zinc</keyword>
<dbReference type="GO" id="GO:0005096">
    <property type="term" value="F:GTPase activator activity"/>
    <property type="evidence" value="ECO:0007669"/>
    <property type="project" value="InterPro"/>
</dbReference>
<dbReference type="Proteomes" id="UP000699462">
    <property type="component" value="Unassembled WGS sequence"/>
</dbReference>
<feature type="coiled-coil region" evidence="15">
    <location>
        <begin position="362"/>
        <end position="453"/>
    </location>
</feature>
<dbReference type="GO" id="GO:0006897">
    <property type="term" value="P:endocytosis"/>
    <property type="evidence" value="ECO:0007669"/>
    <property type="project" value="UniProtKB-KW"/>
</dbReference>
<keyword evidence="9" id="KW-0967">Endosome</keyword>
<evidence type="ECO:0000256" key="1">
    <source>
        <dbReference type="ARBA" id="ARBA00004412"/>
    </source>
</evidence>